<proteinExistence type="predicted"/>
<dbReference type="SUPFAM" id="SSF58104">
    <property type="entry name" value="Methyl-accepting chemotaxis protein (MCP) signaling domain"/>
    <property type="match status" value="1"/>
</dbReference>
<feature type="compositionally biased region" description="Polar residues" evidence="2">
    <location>
        <begin position="24"/>
        <end position="33"/>
    </location>
</feature>
<dbReference type="AlphaFoldDB" id="A0A3B0VUM5"/>
<name>A0A3B0VUM5_9ZZZZ</name>
<evidence type="ECO:0000259" key="3">
    <source>
        <dbReference type="PROSITE" id="PS50111"/>
    </source>
</evidence>
<feature type="domain" description="Methyl-accepting transducer" evidence="3">
    <location>
        <begin position="8"/>
        <end position="237"/>
    </location>
</feature>
<evidence type="ECO:0000256" key="2">
    <source>
        <dbReference type="SAM" id="MobiDB-lite"/>
    </source>
</evidence>
<feature type="compositionally biased region" description="Low complexity" evidence="2">
    <location>
        <begin position="11"/>
        <end position="23"/>
    </location>
</feature>
<dbReference type="PROSITE" id="PS50111">
    <property type="entry name" value="CHEMOTAXIS_TRANSDUC_2"/>
    <property type="match status" value="1"/>
</dbReference>
<dbReference type="InterPro" id="IPR051310">
    <property type="entry name" value="MCP_chemotaxis"/>
</dbReference>
<dbReference type="SMART" id="SM00283">
    <property type="entry name" value="MA"/>
    <property type="match status" value="1"/>
</dbReference>
<dbReference type="EMBL" id="UOEX01000421">
    <property type="protein sequence ID" value="VAW42177.1"/>
    <property type="molecule type" value="Genomic_DNA"/>
</dbReference>
<dbReference type="InterPro" id="IPR004090">
    <property type="entry name" value="Chemotax_Me-accpt_rcpt"/>
</dbReference>
<dbReference type="GO" id="GO:0005886">
    <property type="term" value="C:plasma membrane"/>
    <property type="evidence" value="ECO:0007669"/>
    <property type="project" value="TreeGrafter"/>
</dbReference>
<organism evidence="4">
    <name type="scientific">hydrothermal vent metagenome</name>
    <dbReference type="NCBI Taxonomy" id="652676"/>
    <lineage>
        <taxon>unclassified sequences</taxon>
        <taxon>metagenomes</taxon>
        <taxon>ecological metagenomes</taxon>
    </lineage>
</organism>
<feature type="compositionally biased region" description="Low complexity" evidence="2">
    <location>
        <begin position="34"/>
        <end position="50"/>
    </location>
</feature>
<dbReference type="GO" id="GO:0007165">
    <property type="term" value="P:signal transduction"/>
    <property type="evidence" value="ECO:0007669"/>
    <property type="project" value="InterPro"/>
</dbReference>
<reference evidence="4" key="1">
    <citation type="submission" date="2018-06" db="EMBL/GenBank/DDBJ databases">
        <authorList>
            <person name="Zhirakovskaya E."/>
        </authorList>
    </citation>
    <scope>NUCLEOTIDE SEQUENCE</scope>
</reference>
<dbReference type="GO" id="GO:0006935">
    <property type="term" value="P:chemotaxis"/>
    <property type="evidence" value="ECO:0007669"/>
    <property type="project" value="UniProtKB-KW"/>
</dbReference>
<accession>A0A3B0VUM5</accession>
<dbReference type="PANTHER" id="PTHR43531:SF11">
    <property type="entry name" value="METHYL-ACCEPTING CHEMOTAXIS PROTEIN 3"/>
    <property type="match status" value="1"/>
</dbReference>
<feature type="region of interest" description="Disordered" evidence="2">
    <location>
        <begin position="281"/>
        <end position="327"/>
    </location>
</feature>
<protein>
    <submittedName>
        <fullName evidence="4">Methyl-accepting chemotaxis protein</fullName>
    </submittedName>
</protein>
<sequence>MAGEMNESAYSLSTSSGEISSSSQTLADGASQQAAAVEEISASMEEISAMTKRDAENSAQSNSLMRQTNEVINEAEQAMKNVISSMEKIDSASNETQKIIKTIDEIAFQTNLLALNAAVEAARAGEAGAGFAVVAEEVRSLAMRSAEAAKNTASLIAATVEHVKTGSKLVQDTNEYFVKANESATKIGTLLEENSSSANEQAQAIEQANVGLTEIDNVTQRNAASSEEEAAAAMELNNQVDAMRLIVARLSALVGSEVQSLDAHGTSKTIRTVDKPLVRPAVSPQSRVKALPVSKPAAASHGSKNTAKAASPNDIIPMDDDDDFEDF</sequence>
<dbReference type="InterPro" id="IPR004089">
    <property type="entry name" value="MCPsignal_dom"/>
</dbReference>
<feature type="region of interest" description="Disordered" evidence="2">
    <location>
        <begin position="1"/>
        <end position="65"/>
    </location>
</feature>
<evidence type="ECO:0000313" key="4">
    <source>
        <dbReference type="EMBL" id="VAW42177.1"/>
    </source>
</evidence>
<dbReference type="Pfam" id="PF00015">
    <property type="entry name" value="MCPsignal"/>
    <property type="match status" value="1"/>
</dbReference>
<keyword evidence="1" id="KW-0145">Chemotaxis</keyword>
<feature type="compositionally biased region" description="Acidic residues" evidence="2">
    <location>
        <begin position="317"/>
        <end position="327"/>
    </location>
</feature>
<dbReference type="Gene3D" id="1.10.287.950">
    <property type="entry name" value="Methyl-accepting chemotaxis protein"/>
    <property type="match status" value="1"/>
</dbReference>
<dbReference type="PRINTS" id="PR00260">
    <property type="entry name" value="CHEMTRNSDUCR"/>
</dbReference>
<dbReference type="GO" id="GO:0004888">
    <property type="term" value="F:transmembrane signaling receptor activity"/>
    <property type="evidence" value="ECO:0007669"/>
    <property type="project" value="InterPro"/>
</dbReference>
<evidence type="ECO:0000256" key="1">
    <source>
        <dbReference type="ARBA" id="ARBA00022500"/>
    </source>
</evidence>
<gene>
    <name evidence="4" type="ORF">MNBD_DELTA03-1453</name>
</gene>
<dbReference type="PANTHER" id="PTHR43531">
    <property type="entry name" value="PROTEIN ICFG"/>
    <property type="match status" value="1"/>
</dbReference>